<dbReference type="AlphaFoldDB" id="X0TRB2"/>
<evidence type="ECO:0000313" key="1">
    <source>
        <dbReference type="EMBL" id="GAF89751.1"/>
    </source>
</evidence>
<dbReference type="EMBL" id="BARS01016696">
    <property type="protein sequence ID" value="GAF89751.1"/>
    <property type="molecule type" value="Genomic_DNA"/>
</dbReference>
<reference evidence="1" key="1">
    <citation type="journal article" date="2014" name="Front. Microbiol.">
        <title>High frequency of phylogenetically diverse reductive dehalogenase-homologous genes in deep subseafloor sedimentary metagenomes.</title>
        <authorList>
            <person name="Kawai M."/>
            <person name="Futagami T."/>
            <person name="Toyoda A."/>
            <person name="Takaki Y."/>
            <person name="Nishi S."/>
            <person name="Hori S."/>
            <person name="Arai W."/>
            <person name="Tsubouchi T."/>
            <person name="Morono Y."/>
            <person name="Uchiyama I."/>
            <person name="Ito T."/>
            <person name="Fujiyama A."/>
            <person name="Inagaki F."/>
            <person name="Takami H."/>
        </authorList>
    </citation>
    <scope>NUCLEOTIDE SEQUENCE</scope>
    <source>
        <strain evidence="1">Expedition CK06-06</strain>
    </source>
</reference>
<proteinExistence type="predicted"/>
<sequence length="58" mass="6177">AKLKAFGASVAMTGAKLKPHLSRLIGMEAGRKSLKLADEDKACQLRQALPATGPTDWK</sequence>
<organism evidence="1">
    <name type="scientific">marine sediment metagenome</name>
    <dbReference type="NCBI Taxonomy" id="412755"/>
    <lineage>
        <taxon>unclassified sequences</taxon>
        <taxon>metagenomes</taxon>
        <taxon>ecological metagenomes</taxon>
    </lineage>
</organism>
<gene>
    <name evidence="1" type="ORF">S01H1_27425</name>
</gene>
<comment type="caution">
    <text evidence="1">The sequence shown here is derived from an EMBL/GenBank/DDBJ whole genome shotgun (WGS) entry which is preliminary data.</text>
</comment>
<protein>
    <submittedName>
        <fullName evidence="1">Uncharacterized protein</fullName>
    </submittedName>
</protein>
<accession>X0TRB2</accession>
<name>X0TRB2_9ZZZZ</name>
<feature type="non-terminal residue" evidence="1">
    <location>
        <position position="1"/>
    </location>
</feature>